<dbReference type="InterPro" id="IPR003737">
    <property type="entry name" value="GlcNAc_PI_deacetylase-related"/>
</dbReference>
<organism evidence="1 2">
    <name type="scientific">Bradyrhizobium archetypum</name>
    <dbReference type="NCBI Taxonomy" id="2721160"/>
    <lineage>
        <taxon>Bacteria</taxon>
        <taxon>Pseudomonadati</taxon>
        <taxon>Pseudomonadota</taxon>
        <taxon>Alphaproteobacteria</taxon>
        <taxon>Hyphomicrobiales</taxon>
        <taxon>Nitrobacteraceae</taxon>
        <taxon>Bradyrhizobium</taxon>
    </lineage>
</organism>
<dbReference type="Pfam" id="PF02585">
    <property type="entry name" value="PIG-L"/>
    <property type="match status" value="1"/>
</dbReference>
<keyword evidence="2" id="KW-1185">Reference proteome</keyword>
<accession>A0A7Y4H4Y2</accession>
<comment type="caution">
    <text evidence="1">The sequence shown here is derived from an EMBL/GenBank/DDBJ whole genome shotgun (WGS) entry which is preliminary data.</text>
</comment>
<proteinExistence type="predicted"/>
<dbReference type="PANTHER" id="PTHR12993:SF30">
    <property type="entry name" value="N-ACETYL-ALPHA-D-GLUCOSAMINYL L-MALATE DEACETYLASE 1"/>
    <property type="match status" value="1"/>
</dbReference>
<dbReference type="AlphaFoldDB" id="A0A7Y4H4Y2"/>
<reference evidence="1 2" key="1">
    <citation type="submission" date="2020-03" db="EMBL/GenBank/DDBJ databases">
        <title>Bradyrhizobium diversity isolated from nodules of Muelleranthus trifoliolatus.</title>
        <authorList>
            <person name="Klepa M."/>
            <person name="Helene L."/>
            <person name="Hungria M."/>
        </authorList>
    </citation>
    <scope>NUCLEOTIDE SEQUENCE [LARGE SCALE GENOMIC DNA]</scope>
    <source>
        <strain evidence="1 2">WSM 1744</strain>
    </source>
</reference>
<dbReference type="PANTHER" id="PTHR12993">
    <property type="entry name" value="N-ACETYLGLUCOSAMINYL-PHOSPHATIDYLINOSITOL DE-N-ACETYLASE-RELATED"/>
    <property type="match status" value="1"/>
</dbReference>
<dbReference type="Proteomes" id="UP000528734">
    <property type="component" value="Unassembled WGS sequence"/>
</dbReference>
<sequence>MIAFGGFRQIKRLLCIGAHSDDIEIGAGATVLRLVRENPDVEVTWCVLSGNEVRHEEARRGAERILGLTASRRILLQNFTDSRFPAYREQIKEFFEQNLKSIDPGLILTHACGDAHQDHRMVNELTWNTFRSHQIWEYEIPKWDGDLMRPNLFVPLDPEDVAAKIAVLRDVFSSQRNKHWFDEETFRGLMRIRGLESNTRYAEAFFARKFVVA</sequence>
<dbReference type="EMBL" id="JAAVLW010000004">
    <property type="protein sequence ID" value="NOJ47690.1"/>
    <property type="molecule type" value="Genomic_DNA"/>
</dbReference>
<dbReference type="GO" id="GO:0016811">
    <property type="term" value="F:hydrolase activity, acting on carbon-nitrogen (but not peptide) bonds, in linear amides"/>
    <property type="evidence" value="ECO:0007669"/>
    <property type="project" value="TreeGrafter"/>
</dbReference>
<dbReference type="Gene3D" id="3.40.50.10320">
    <property type="entry name" value="LmbE-like"/>
    <property type="match status" value="1"/>
</dbReference>
<protein>
    <submittedName>
        <fullName evidence="1">PIG-L family deacetylase</fullName>
    </submittedName>
</protein>
<gene>
    <name evidence="1" type="ORF">HCN50_15780</name>
</gene>
<dbReference type="InterPro" id="IPR024078">
    <property type="entry name" value="LmbE-like_dom_sf"/>
</dbReference>
<dbReference type="SUPFAM" id="SSF102588">
    <property type="entry name" value="LmbE-like"/>
    <property type="match status" value="1"/>
</dbReference>
<name>A0A7Y4H4Y2_9BRAD</name>
<evidence type="ECO:0000313" key="1">
    <source>
        <dbReference type="EMBL" id="NOJ47690.1"/>
    </source>
</evidence>
<dbReference type="RefSeq" id="WP_171710544.1">
    <property type="nucleotide sequence ID" value="NZ_JAAVLW010000004.1"/>
</dbReference>
<evidence type="ECO:0000313" key="2">
    <source>
        <dbReference type="Proteomes" id="UP000528734"/>
    </source>
</evidence>